<dbReference type="Gramene" id="KCW70122">
    <property type="protein sequence ID" value="KCW70122"/>
    <property type="gene ID" value="EUGRSUZ_F03421"/>
</dbReference>
<dbReference type="EMBL" id="KK198758">
    <property type="protein sequence ID" value="KCW70122.1"/>
    <property type="molecule type" value="Genomic_DNA"/>
</dbReference>
<gene>
    <name evidence="1" type="ORF">EUGRSUZ_F03421</name>
</gene>
<evidence type="ECO:0000313" key="1">
    <source>
        <dbReference type="EMBL" id="KCW70122.1"/>
    </source>
</evidence>
<sequence>MIQTTGTGLIIILKTMFFRYFKDIAQVKLIFSNQTGTIYCLIPSHTQYVRSYKHSKSHGLRRFPTQFLFTQ</sequence>
<name>A0A059BVH5_EUCGR</name>
<proteinExistence type="predicted"/>
<accession>A0A059BVH5</accession>
<dbReference type="InParanoid" id="A0A059BVH5"/>
<dbReference type="AlphaFoldDB" id="A0A059BVH5"/>
<organism evidence="1">
    <name type="scientific">Eucalyptus grandis</name>
    <name type="common">Flooded gum</name>
    <dbReference type="NCBI Taxonomy" id="71139"/>
    <lineage>
        <taxon>Eukaryota</taxon>
        <taxon>Viridiplantae</taxon>
        <taxon>Streptophyta</taxon>
        <taxon>Embryophyta</taxon>
        <taxon>Tracheophyta</taxon>
        <taxon>Spermatophyta</taxon>
        <taxon>Magnoliopsida</taxon>
        <taxon>eudicotyledons</taxon>
        <taxon>Gunneridae</taxon>
        <taxon>Pentapetalae</taxon>
        <taxon>rosids</taxon>
        <taxon>malvids</taxon>
        <taxon>Myrtales</taxon>
        <taxon>Myrtaceae</taxon>
        <taxon>Myrtoideae</taxon>
        <taxon>Eucalypteae</taxon>
        <taxon>Eucalyptus</taxon>
    </lineage>
</organism>
<reference evidence="1" key="1">
    <citation type="submission" date="2013-07" db="EMBL/GenBank/DDBJ databases">
        <title>The genome of Eucalyptus grandis.</title>
        <authorList>
            <person name="Schmutz J."/>
            <person name="Hayes R."/>
            <person name="Myburg A."/>
            <person name="Tuskan G."/>
            <person name="Grattapaglia D."/>
            <person name="Rokhsar D.S."/>
        </authorList>
    </citation>
    <scope>NUCLEOTIDE SEQUENCE</scope>
    <source>
        <tissue evidence="1">Leaf extractions</tissue>
    </source>
</reference>
<protein>
    <submittedName>
        <fullName evidence="1">Uncharacterized protein</fullName>
    </submittedName>
</protein>